<dbReference type="PANTHER" id="PTHR43669:SF3">
    <property type="entry name" value="ALCOHOL DEHYDROGENASE, PUTATIVE (AFU_ORTHOLOGUE AFUA_3G03445)-RELATED"/>
    <property type="match status" value="1"/>
</dbReference>
<reference evidence="3" key="1">
    <citation type="journal article" date="2021" name="Nat. Commun.">
        <title>Genetic determinants of endophytism in the Arabidopsis root mycobiome.</title>
        <authorList>
            <person name="Mesny F."/>
            <person name="Miyauchi S."/>
            <person name="Thiergart T."/>
            <person name="Pickel B."/>
            <person name="Atanasova L."/>
            <person name="Karlsson M."/>
            <person name="Huettel B."/>
            <person name="Barry K.W."/>
            <person name="Haridas S."/>
            <person name="Chen C."/>
            <person name="Bauer D."/>
            <person name="Andreopoulos W."/>
            <person name="Pangilinan J."/>
            <person name="LaButti K."/>
            <person name="Riley R."/>
            <person name="Lipzen A."/>
            <person name="Clum A."/>
            <person name="Drula E."/>
            <person name="Henrissat B."/>
            <person name="Kohler A."/>
            <person name="Grigoriev I.V."/>
            <person name="Martin F.M."/>
            <person name="Hacquard S."/>
        </authorList>
    </citation>
    <scope>NUCLEOTIDE SEQUENCE</scope>
    <source>
        <strain evidence="3">FSSC 5 MPI-SDFR-AT-0091</strain>
    </source>
</reference>
<name>A0A9P9R7G8_FUSSL</name>
<accession>A0A9P9R7G8</accession>
<evidence type="ECO:0000313" key="4">
    <source>
        <dbReference type="Proteomes" id="UP000736672"/>
    </source>
</evidence>
<dbReference type="Proteomes" id="UP000736672">
    <property type="component" value="Unassembled WGS sequence"/>
</dbReference>
<evidence type="ECO:0000256" key="1">
    <source>
        <dbReference type="ARBA" id="ARBA00006484"/>
    </source>
</evidence>
<keyword evidence="2" id="KW-0560">Oxidoreductase</keyword>
<dbReference type="OrthoDB" id="10254221at2759"/>
<gene>
    <name evidence="3" type="ORF">B0J15DRAFT_545030</name>
</gene>
<dbReference type="InterPro" id="IPR002347">
    <property type="entry name" value="SDR_fam"/>
</dbReference>
<comment type="caution">
    <text evidence="3">The sequence shown here is derived from an EMBL/GenBank/DDBJ whole genome shotgun (WGS) entry which is preliminary data.</text>
</comment>
<dbReference type="CDD" id="cd05233">
    <property type="entry name" value="SDR_c"/>
    <property type="match status" value="1"/>
</dbReference>
<evidence type="ECO:0000313" key="3">
    <source>
        <dbReference type="EMBL" id="KAH7268148.1"/>
    </source>
</evidence>
<dbReference type="InterPro" id="IPR036291">
    <property type="entry name" value="NAD(P)-bd_dom_sf"/>
</dbReference>
<dbReference type="AlphaFoldDB" id="A0A9P9R7G8"/>
<dbReference type="SUPFAM" id="SSF51735">
    <property type="entry name" value="NAD(P)-binding Rossmann-fold domains"/>
    <property type="match status" value="1"/>
</dbReference>
<organism evidence="3 4">
    <name type="scientific">Fusarium solani</name>
    <name type="common">Filamentous fungus</name>
    <dbReference type="NCBI Taxonomy" id="169388"/>
    <lineage>
        <taxon>Eukaryota</taxon>
        <taxon>Fungi</taxon>
        <taxon>Dikarya</taxon>
        <taxon>Ascomycota</taxon>
        <taxon>Pezizomycotina</taxon>
        <taxon>Sordariomycetes</taxon>
        <taxon>Hypocreomycetidae</taxon>
        <taxon>Hypocreales</taxon>
        <taxon>Nectriaceae</taxon>
        <taxon>Fusarium</taxon>
        <taxon>Fusarium solani species complex</taxon>
    </lineage>
</organism>
<sequence>METILVVGATGNIGVSAVKAALNTGRNVIAVVRNQASTSKLIQHVGTSKGITIAEADVTSPGGVQSVVQRVREGQLPSFQHVYSSVGTFDLSPHITDVSTEAFRRVMNVNVEANFFAYRATVSYLLEKNYAKSTWTLMTGTAGDSGWAGITAISQGALFSLANVACRELADTNVRFNEVWLAFRVEHDVAAAKHGSIGSSAFAPHYEQILARPEISASRVRLAKPADITNFTYSKKLI</sequence>
<dbReference type="EMBL" id="JAGTJS010000005">
    <property type="protein sequence ID" value="KAH7268148.1"/>
    <property type="molecule type" value="Genomic_DNA"/>
</dbReference>
<dbReference type="PANTHER" id="PTHR43669">
    <property type="entry name" value="5-KETO-D-GLUCONATE 5-REDUCTASE"/>
    <property type="match status" value="1"/>
</dbReference>
<dbReference type="GO" id="GO:0016491">
    <property type="term" value="F:oxidoreductase activity"/>
    <property type="evidence" value="ECO:0007669"/>
    <property type="project" value="UniProtKB-KW"/>
</dbReference>
<dbReference type="Pfam" id="PF00106">
    <property type="entry name" value="adh_short"/>
    <property type="match status" value="1"/>
</dbReference>
<proteinExistence type="inferred from homology"/>
<protein>
    <submittedName>
        <fullName evidence="3">Uncharacterized protein</fullName>
    </submittedName>
</protein>
<evidence type="ECO:0000256" key="2">
    <source>
        <dbReference type="ARBA" id="ARBA00023002"/>
    </source>
</evidence>
<dbReference type="Gene3D" id="3.40.50.720">
    <property type="entry name" value="NAD(P)-binding Rossmann-like Domain"/>
    <property type="match status" value="1"/>
</dbReference>
<keyword evidence="4" id="KW-1185">Reference proteome</keyword>
<comment type="similarity">
    <text evidence="1">Belongs to the short-chain dehydrogenases/reductases (SDR) family.</text>
</comment>